<dbReference type="RefSeq" id="WP_112118872.1">
    <property type="nucleotide sequence ID" value="NZ_UAQE01000007.1"/>
</dbReference>
<proteinExistence type="predicted"/>
<dbReference type="EMBL" id="UAQE01000007">
    <property type="protein sequence ID" value="SPU40616.1"/>
    <property type="molecule type" value="Genomic_DNA"/>
</dbReference>
<dbReference type="AlphaFoldDB" id="A0A2X1C1B7"/>
<sequence length="245" mass="28606">MIFTHKIIPEVAKQLKLGVFNRVAVREELWALDEVKFYNRQQEDNGYIEIITFYNNKRNDKSNFIESLHIYFRGTLDVLDVCAYATSENRSVHQGTRISDLKNPTKIGKITTNFKEIAAVLEQFILDAQVVLNIELNKKIHQHFDATTQLLIDTYSDETNDLEYMTVHFAAHSSSVAIICETGWGDDFYFTVGKGYKRAVMKIDLDARFTEDRSTYRETLEIKDEDFISAYKEFFYKCNFIRRVG</sequence>
<gene>
    <name evidence="1" type="ORF">NCTC7582_05160</name>
</gene>
<name>A0A2X1C1B7_9BACI</name>
<organism evidence="1 2">
    <name type="scientific">Lysinibacillus capsici</name>
    <dbReference type="NCBI Taxonomy" id="2115968"/>
    <lineage>
        <taxon>Bacteria</taxon>
        <taxon>Bacillati</taxon>
        <taxon>Bacillota</taxon>
        <taxon>Bacilli</taxon>
        <taxon>Bacillales</taxon>
        <taxon>Bacillaceae</taxon>
        <taxon>Lysinibacillus</taxon>
    </lineage>
</organism>
<evidence type="ECO:0000313" key="1">
    <source>
        <dbReference type="EMBL" id="SPU40616.1"/>
    </source>
</evidence>
<accession>A0A2X1C1B7</accession>
<evidence type="ECO:0000313" key="2">
    <source>
        <dbReference type="Proteomes" id="UP000251431"/>
    </source>
</evidence>
<dbReference type="Proteomes" id="UP000251431">
    <property type="component" value="Unassembled WGS sequence"/>
</dbReference>
<reference evidence="1 2" key="1">
    <citation type="submission" date="2018-06" db="EMBL/GenBank/DDBJ databases">
        <authorList>
            <consortium name="Pathogen Informatics"/>
            <person name="Doyle S."/>
        </authorList>
    </citation>
    <scope>NUCLEOTIDE SEQUENCE [LARGE SCALE GENOMIC DNA]</scope>
    <source>
        <strain evidence="1 2">NCTC7582</strain>
    </source>
</reference>
<protein>
    <submittedName>
        <fullName evidence="1">Uncharacterized protein</fullName>
    </submittedName>
</protein>